<feature type="domain" description="RNA polymerase sigma factor 70 region 4 type 2" evidence="7">
    <location>
        <begin position="101"/>
        <end position="149"/>
    </location>
</feature>
<keyword evidence="9" id="KW-1185">Reference proteome</keyword>
<dbReference type="Gene3D" id="1.10.1740.10">
    <property type="match status" value="1"/>
</dbReference>
<evidence type="ECO:0000256" key="4">
    <source>
        <dbReference type="ARBA" id="ARBA00023125"/>
    </source>
</evidence>
<dbReference type="Pfam" id="PF08281">
    <property type="entry name" value="Sigma70_r4_2"/>
    <property type="match status" value="1"/>
</dbReference>
<dbReference type="GO" id="GO:0006352">
    <property type="term" value="P:DNA-templated transcription initiation"/>
    <property type="evidence" value="ECO:0007669"/>
    <property type="project" value="InterPro"/>
</dbReference>
<dbReference type="CDD" id="cd06171">
    <property type="entry name" value="Sigma70_r4"/>
    <property type="match status" value="1"/>
</dbReference>
<dbReference type="GO" id="GO:0016987">
    <property type="term" value="F:sigma factor activity"/>
    <property type="evidence" value="ECO:0007669"/>
    <property type="project" value="UniProtKB-KW"/>
</dbReference>
<comment type="similarity">
    <text evidence="1">Belongs to the sigma-70 factor family. ECF subfamily.</text>
</comment>
<dbReference type="InterPro" id="IPR039425">
    <property type="entry name" value="RNA_pol_sigma-70-like"/>
</dbReference>
<dbReference type="SUPFAM" id="SSF88946">
    <property type="entry name" value="Sigma2 domain of RNA polymerase sigma factors"/>
    <property type="match status" value="1"/>
</dbReference>
<dbReference type="RefSeq" id="WP_173080378.1">
    <property type="nucleotide sequence ID" value="NZ_BAABJB010000001.1"/>
</dbReference>
<dbReference type="SUPFAM" id="SSF88659">
    <property type="entry name" value="Sigma3 and sigma4 domains of RNA polymerase sigma factors"/>
    <property type="match status" value="1"/>
</dbReference>
<dbReference type="InterPro" id="IPR013325">
    <property type="entry name" value="RNA_pol_sigma_r2"/>
</dbReference>
<evidence type="ECO:0000256" key="2">
    <source>
        <dbReference type="ARBA" id="ARBA00023015"/>
    </source>
</evidence>
<dbReference type="PANTHER" id="PTHR43133">
    <property type="entry name" value="RNA POLYMERASE ECF-TYPE SIGMA FACTO"/>
    <property type="match status" value="1"/>
</dbReference>
<dbReference type="Proteomes" id="UP000482960">
    <property type="component" value="Unassembled WGS sequence"/>
</dbReference>
<evidence type="ECO:0000256" key="1">
    <source>
        <dbReference type="ARBA" id="ARBA00010641"/>
    </source>
</evidence>
<keyword evidence="5" id="KW-0804">Transcription</keyword>
<dbReference type="GO" id="GO:0003677">
    <property type="term" value="F:DNA binding"/>
    <property type="evidence" value="ECO:0007669"/>
    <property type="project" value="UniProtKB-KW"/>
</dbReference>
<evidence type="ECO:0000256" key="3">
    <source>
        <dbReference type="ARBA" id="ARBA00023082"/>
    </source>
</evidence>
<name>A0A6V8L8U5_9ACTN</name>
<dbReference type="InterPro" id="IPR014284">
    <property type="entry name" value="RNA_pol_sigma-70_dom"/>
</dbReference>
<keyword evidence="4" id="KW-0238">DNA-binding</keyword>
<feature type="domain" description="RNA polymerase sigma-70 region 2" evidence="6">
    <location>
        <begin position="11"/>
        <end position="77"/>
    </location>
</feature>
<evidence type="ECO:0000313" key="8">
    <source>
        <dbReference type="EMBL" id="GFJ93662.1"/>
    </source>
</evidence>
<dbReference type="NCBIfam" id="TIGR02937">
    <property type="entry name" value="sigma70-ECF"/>
    <property type="match status" value="1"/>
</dbReference>
<gene>
    <name evidence="8" type="ORF">Prum_073040</name>
</gene>
<dbReference type="InterPro" id="IPR007627">
    <property type="entry name" value="RNA_pol_sigma70_r2"/>
</dbReference>
<comment type="caution">
    <text evidence="8">The sequence shown here is derived from an EMBL/GenBank/DDBJ whole genome shotgun (WGS) entry which is preliminary data.</text>
</comment>
<dbReference type="InterPro" id="IPR014325">
    <property type="entry name" value="RNA_pol_sigma-E_actinobac"/>
</dbReference>
<dbReference type="InterPro" id="IPR036388">
    <property type="entry name" value="WH-like_DNA-bd_sf"/>
</dbReference>
<sequence>MRDAYSFDEFYRSTSTRLMRYGYAIVGDLAEAQDLVQEAYTRAWQRWRTVADHPSPESWVRLVVTRLAVDRWRRLGRWQAALLRSGPPEPVRPPNEDTVLVVAALRRLPAAQRQALALHYLFDLPIAEIALETGVAVGTVKSWLSRGRAGLAEALAGTPAGGAREGDDDE</sequence>
<proteinExistence type="inferred from homology"/>
<dbReference type="NCBIfam" id="TIGR02983">
    <property type="entry name" value="SigE-fam_strep"/>
    <property type="match status" value="1"/>
</dbReference>
<dbReference type="PANTHER" id="PTHR43133:SF50">
    <property type="entry name" value="ECF RNA POLYMERASE SIGMA FACTOR SIGM"/>
    <property type="match status" value="1"/>
</dbReference>
<dbReference type="Pfam" id="PF04542">
    <property type="entry name" value="Sigma70_r2"/>
    <property type="match status" value="1"/>
</dbReference>
<accession>A0A6V8L8U5</accession>
<keyword evidence="3" id="KW-0731">Sigma factor</keyword>
<evidence type="ECO:0000259" key="7">
    <source>
        <dbReference type="Pfam" id="PF08281"/>
    </source>
</evidence>
<keyword evidence="2" id="KW-0805">Transcription regulation</keyword>
<evidence type="ECO:0000313" key="9">
    <source>
        <dbReference type="Proteomes" id="UP000482960"/>
    </source>
</evidence>
<dbReference type="Gene3D" id="1.10.10.10">
    <property type="entry name" value="Winged helix-like DNA-binding domain superfamily/Winged helix DNA-binding domain"/>
    <property type="match status" value="1"/>
</dbReference>
<reference evidence="8 9" key="1">
    <citation type="submission" date="2020-03" db="EMBL/GenBank/DDBJ databases">
        <title>Whole genome shotgun sequence of Phytohabitans rumicis NBRC 108638.</title>
        <authorList>
            <person name="Komaki H."/>
            <person name="Tamura T."/>
        </authorList>
    </citation>
    <scope>NUCLEOTIDE SEQUENCE [LARGE SCALE GENOMIC DNA]</scope>
    <source>
        <strain evidence="8 9">NBRC 108638</strain>
    </source>
</reference>
<evidence type="ECO:0000259" key="6">
    <source>
        <dbReference type="Pfam" id="PF04542"/>
    </source>
</evidence>
<evidence type="ECO:0000256" key="5">
    <source>
        <dbReference type="ARBA" id="ARBA00023163"/>
    </source>
</evidence>
<reference evidence="8 9" key="2">
    <citation type="submission" date="2020-03" db="EMBL/GenBank/DDBJ databases">
        <authorList>
            <person name="Ichikawa N."/>
            <person name="Kimura A."/>
            <person name="Kitahashi Y."/>
            <person name="Uohara A."/>
        </authorList>
    </citation>
    <scope>NUCLEOTIDE SEQUENCE [LARGE SCALE GENOMIC DNA]</scope>
    <source>
        <strain evidence="8 9">NBRC 108638</strain>
    </source>
</reference>
<dbReference type="InterPro" id="IPR013249">
    <property type="entry name" value="RNA_pol_sigma70_r4_t2"/>
</dbReference>
<dbReference type="EMBL" id="BLPG01000001">
    <property type="protein sequence ID" value="GFJ93662.1"/>
    <property type="molecule type" value="Genomic_DNA"/>
</dbReference>
<dbReference type="InterPro" id="IPR013324">
    <property type="entry name" value="RNA_pol_sigma_r3/r4-like"/>
</dbReference>
<organism evidence="8 9">
    <name type="scientific">Phytohabitans rumicis</name>
    <dbReference type="NCBI Taxonomy" id="1076125"/>
    <lineage>
        <taxon>Bacteria</taxon>
        <taxon>Bacillati</taxon>
        <taxon>Actinomycetota</taxon>
        <taxon>Actinomycetes</taxon>
        <taxon>Micromonosporales</taxon>
        <taxon>Micromonosporaceae</taxon>
    </lineage>
</organism>
<dbReference type="AlphaFoldDB" id="A0A6V8L8U5"/>
<protein>
    <submittedName>
        <fullName evidence="8">RNA polymerase sigma24 factor</fullName>
    </submittedName>
</protein>